<dbReference type="GO" id="GO:0004803">
    <property type="term" value="F:transposase activity"/>
    <property type="evidence" value="ECO:0007669"/>
    <property type="project" value="UniProtKB-UniRule"/>
</dbReference>
<evidence type="ECO:0000256" key="1">
    <source>
        <dbReference type="ARBA" id="ARBA00002190"/>
    </source>
</evidence>
<evidence type="ECO:0000256" key="6">
    <source>
        <dbReference type="RuleBase" id="RU365089"/>
    </source>
</evidence>
<keyword evidence="8" id="KW-1185">Reference proteome</keyword>
<evidence type="ECO:0000256" key="5">
    <source>
        <dbReference type="ARBA" id="ARBA00023172"/>
    </source>
</evidence>
<dbReference type="Pfam" id="PF00872">
    <property type="entry name" value="Transposase_mut"/>
    <property type="match status" value="1"/>
</dbReference>
<accession>A0A2N5J2Y4</accession>
<comment type="similarity">
    <text evidence="2 6">Belongs to the transposase mutator family.</text>
</comment>
<proteinExistence type="inferred from homology"/>
<protein>
    <recommendedName>
        <fullName evidence="6">Mutator family transposase</fullName>
    </recommendedName>
</protein>
<keyword evidence="6" id="KW-0814">Transposable element</keyword>
<dbReference type="InterPro" id="IPR001207">
    <property type="entry name" value="Transposase_mutator"/>
</dbReference>
<evidence type="ECO:0000256" key="4">
    <source>
        <dbReference type="ARBA" id="ARBA00023125"/>
    </source>
</evidence>
<keyword evidence="5 6" id="KW-0233">DNA recombination</keyword>
<evidence type="ECO:0000313" key="8">
    <source>
        <dbReference type="Proteomes" id="UP000234935"/>
    </source>
</evidence>
<evidence type="ECO:0000256" key="2">
    <source>
        <dbReference type="ARBA" id="ARBA00010961"/>
    </source>
</evidence>
<keyword evidence="3 6" id="KW-0815">Transposition</keyword>
<dbReference type="PROSITE" id="PS01007">
    <property type="entry name" value="TRANSPOSASE_MUTATOR"/>
    <property type="match status" value="1"/>
</dbReference>
<dbReference type="EMBL" id="NMYC01000001">
    <property type="protein sequence ID" value="PLS28580.1"/>
    <property type="molecule type" value="Genomic_DNA"/>
</dbReference>
<dbReference type="GO" id="GO:0006313">
    <property type="term" value="P:DNA transposition"/>
    <property type="evidence" value="ECO:0007669"/>
    <property type="project" value="UniProtKB-UniRule"/>
</dbReference>
<organism evidence="7 8">
    <name type="scientific">Bifidobacterium anseris</name>
    <dbReference type="NCBI Taxonomy" id="2020963"/>
    <lineage>
        <taxon>Bacteria</taxon>
        <taxon>Bacillati</taxon>
        <taxon>Actinomycetota</taxon>
        <taxon>Actinomycetes</taxon>
        <taxon>Bifidobacteriales</taxon>
        <taxon>Bifidobacteriaceae</taxon>
        <taxon>Bifidobacterium</taxon>
    </lineage>
</organism>
<dbReference type="Proteomes" id="UP000234935">
    <property type="component" value="Unassembled WGS sequence"/>
</dbReference>
<dbReference type="AlphaFoldDB" id="A0A2N5J2Y4"/>
<evidence type="ECO:0000256" key="3">
    <source>
        <dbReference type="ARBA" id="ARBA00022578"/>
    </source>
</evidence>
<dbReference type="NCBIfam" id="NF033543">
    <property type="entry name" value="transpos_IS256"/>
    <property type="match status" value="1"/>
</dbReference>
<comment type="function">
    <text evidence="1 6">Required for the transposition of the insertion element.</text>
</comment>
<gene>
    <name evidence="7" type="ORF">CGZ88_0742</name>
</gene>
<reference evidence="7 8" key="1">
    <citation type="submission" date="2017-07" db="EMBL/GenBank/DDBJ databases">
        <title>Bifidobacterium novel species.</title>
        <authorList>
            <person name="Lugli G.A."/>
            <person name="Milani C."/>
            <person name="Duranti S."/>
            <person name="Mangifesta M."/>
        </authorList>
    </citation>
    <scope>NUCLEOTIDE SEQUENCE [LARGE SCALE GENOMIC DNA]</scope>
    <source>
        <strain evidence="8">Goo31D</strain>
    </source>
</reference>
<comment type="caution">
    <text evidence="7">The sequence shown here is derived from an EMBL/GenBank/DDBJ whole genome shotgun (WGS) entry which is preliminary data.</text>
</comment>
<evidence type="ECO:0000313" key="7">
    <source>
        <dbReference type="EMBL" id="PLS28580.1"/>
    </source>
</evidence>
<name>A0A2N5J2Y4_9BIFI</name>
<sequence length="284" mass="31879">MLRSLDGEVGALRMAEYDSPVPYLWLDATYVKCRDDDSRVCSQATVTAIGAFMDGAKRFVGFDLVDTESYDSWKGFLLSLRRWGVNGVARVVSDAHAGLKRAIAEVFPGAAWQRCMVHLQRDLAGRVRHKADRARIGRAVSEVMRQTDEAMARAAYDEAVRQVGAIDRRAGELLEDAREDALAHLAFPAEHWVRLRTNNVQERANCEIKRRTRAVHIFPSRESLLRLVGAVLIDINEAWEHGRFMTAPAMRRVMTPHATKPCEIGEEIRRRAEQIIADALASAA</sequence>
<keyword evidence="4 6" id="KW-0238">DNA-binding</keyword>
<dbReference type="PANTHER" id="PTHR33217">
    <property type="entry name" value="TRANSPOSASE FOR INSERTION SEQUENCE ELEMENT IS1081"/>
    <property type="match status" value="1"/>
</dbReference>
<dbReference type="PANTHER" id="PTHR33217:SF7">
    <property type="entry name" value="TRANSPOSASE FOR INSERTION SEQUENCE ELEMENT IS1081"/>
    <property type="match status" value="1"/>
</dbReference>
<dbReference type="GO" id="GO:0003677">
    <property type="term" value="F:DNA binding"/>
    <property type="evidence" value="ECO:0007669"/>
    <property type="project" value="UniProtKB-UniRule"/>
</dbReference>